<keyword evidence="1" id="KW-0472">Membrane</keyword>
<protein>
    <submittedName>
        <fullName evidence="2">Uncharacterized protein</fullName>
    </submittedName>
</protein>
<evidence type="ECO:0000313" key="2">
    <source>
        <dbReference type="EMBL" id="KGX88241.1"/>
    </source>
</evidence>
<evidence type="ECO:0000313" key="3">
    <source>
        <dbReference type="Proteomes" id="UP000030401"/>
    </source>
</evidence>
<reference evidence="2 3" key="1">
    <citation type="submission" date="2013-08" db="EMBL/GenBank/DDBJ databases">
        <authorList>
            <person name="Huang J."/>
            <person name="Wang G."/>
        </authorList>
    </citation>
    <scope>NUCLEOTIDE SEQUENCE [LARGE SCALE GENOMIC DNA]</scope>
    <source>
        <strain evidence="2 3">JSM 072002</strain>
    </source>
</reference>
<accession>A0A0A5G540</accession>
<evidence type="ECO:0000256" key="1">
    <source>
        <dbReference type="SAM" id="Phobius"/>
    </source>
</evidence>
<proteinExistence type="predicted"/>
<organism evidence="2 3">
    <name type="scientific">Pontibacillus litoralis JSM 072002</name>
    <dbReference type="NCBI Taxonomy" id="1385512"/>
    <lineage>
        <taxon>Bacteria</taxon>
        <taxon>Bacillati</taxon>
        <taxon>Bacillota</taxon>
        <taxon>Bacilli</taxon>
        <taxon>Bacillales</taxon>
        <taxon>Bacillaceae</taxon>
        <taxon>Pontibacillus</taxon>
    </lineage>
</organism>
<keyword evidence="1" id="KW-1133">Transmembrane helix</keyword>
<gene>
    <name evidence="2" type="ORF">N784_11010</name>
</gene>
<dbReference type="EMBL" id="AVPG01000003">
    <property type="protein sequence ID" value="KGX88241.1"/>
    <property type="molecule type" value="Genomic_DNA"/>
</dbReference>
<dbReference type="Proteomes" id="UP000030401">
    <property type="component" value="Unassembled WGS sequence"/>
</dbReference>
<feature type="transmembrane region" description="Helical" evidence="1">
    <location>
        <begin position="6"/>
        <end position="27"/>
    </location>
</feature>
<sequence length="32" mass="3699">MMEYLSDMTFVIATVIGTIVAILYIYIKKKKT</sequence>
<comment type="caution">
    <text evidence="2">The sequence shown here is derived from an EMBL/GenBank/DDBJ whole genome shotgun (WGS) entry which is preliminary data.</text>
</comment>
<keyword evidence="3" id="KW-1185">Reference proteome</keyword>
<keyword evidence="1" id="KW-0812">Transmembrane</keyword>
<dbReference type="AlphaFoldDB" id="A0A0A5G540"/>
<name>A0A0A5G540_9BACI</name>
<dbReference type="NCBIfam" id="NF045534">
    <property type="entry name" value="small_EYxxD"/>
    <property type="match status" value="1"/>
</dbReference>